<organism evidence="1 2">
    <name type="scientific">Ktedonobacter racemifer DSM 44963</name>
    <dbReference type="NCBI Taxonomy" id="485913"/>
    <lineage>
        <taxon>Bacteria</taxon>
        <taxon>Bacillati</taxon>
        <taxon>Chloroflexota</taxon>
        <taxon>Ktedonobacteria</taxon>
        <taxon>Ktedonobacterales</taxon>
        <taxon>Ktedonobacteraceae</taxon>
        <taxon>Ktedonobacter</taxon>
    </lineage>
</organism>
<dbReference type="EMBL" id="ADVG01000002">
    <property type="protein sequence ID" value="EFH86590.1"/>
    <property type="molecule type" value="Genomic_DNA"/>
</dbReference>
<sequence length="82" mass="9381">MAETQITPAFKTPMNFTIVEMIELKVILSLRKDALEKQLAGLPKEMAASREVVEDWLTKVSGLIETVEQADRISIMYPRERM</sequence>
<dbReference type="STRING" id="485913.Krac_7893"/>
<evidence type="ECO:0000313" key="1">
    <source>
        <dbReference type="EMBL" id="EFH86590.1"/>
    </source>
</evidence>
<reference evidence="1 2" key="1">
    <citation type="journal article" date="2011" name="Stand. Genomic Sci.">
        <title>Non-contiguous finished genome sequence and contextual data of the filamentous soil bacterium Ktedonobacter racemifer type strain (SOSP1-21).</title>
        <authorList>
            <person name="Chang Y.J."/>
            <person name="Land M."/>
            <person name="Hauser L."/>
            <person name="Chertkov O."/>
            <person name="Del Rio T.G."/>
            <person name="Nolan M."/>
            <person name="Copeland A."/>
            <person name="Tice H."/>
            <person name="Cheng J.F."/>
            <person name="Lucas S."/>
            <person name="Han C."/>
            <person name="Goodwin L."/>
            <person name="Pitluck S."/>
            <person name="Ivanova N."/>
            <person name="Ovchinikova G."/>
            <person name="Pati A."/>
            <person name="Chen A."/>
            <person name="Palaniappan K."/>
            <person name="Mavromatis K."/>
            <person name="Liolios K."/>
            <person name="Brettin T."/>
            <person name="Fiebig A."/>
            <person name="Rohde M."/>
            <person name="Abt B."/>
            <person name="Goker M."/>
            <person name="Detter J.C."/>
            <person name="Woyke T."/>
            <person name="Bristow J."/>
            <person name="Eisen J.A."/>
            <person name="Markowitz V."/>
            <person name="Hugenholtz P."/>
            <person name="Kyrpides N.C."/>
            <person name="Klenk H.P."/>
            <person name="Lapidus A."/>
        </authorList>
    </citation>
    <scope>NUCLEOTIDE SEQUENCE [LARGE SCALE GENOMIC DNA]</scope>
    <source>
        <strain evidence="2">DSM 44963</strain>
    </source>
</reference>
<dbReference type="AlphaFoldDB" id="D6TLE0"/>
<name>D6TLE0_KTERA</name>
<dbReference type="InParanoid" id="D6TLE0"/>
<protein>
    <submittedName>
        <fullName evidence="1">Uncharacterized protein</fullName>
    </submittedName>
</protein>
<dbReference type="RefSeq" id="WP_007911043.1">
    <property type="nucleotide sequence ID" value="NZ_ADVG01000002.1"/>
</dbReference>
<dbReference type="Proteomes" id="UP000004508">
    <property type="component" value="Unassembled WGS sequence"/>
</dbReference>
<comment type="caution">
    <text evidence="1">The sequence shown here is derived from an EMBL/GenBank/DDBJ whole genome shotgun (WGS) entry which is preliminary data.</text>
</comment>
<accession>D6TLE0</accession>
<gene>
    <name evidence="1" type="ORF">Krac_7893</name>
</gene>
<evidence type="ECO:0000313" key="2">
    <source>
        <dbReference type="Proteomes" id="UP000004508"/>
    </source>
</evidence>
<proteinExistence type="predicted"/>
<keyword evidence="2" id="KW-1185">Reference proteome</keyword>